<gene>
    <name evidence="3" type="ORF">GM160_05815</name>
</gene>
<dbReference type="KEGG" id="ghl:GM160_05815"/>
<name>A0A6I6D2P0_9GAMM</name>
<dbReference type="Pfam" id="PF02272">
    <property type="entry name" value="DHHA1"/>
    <property type="match status" value="1"/>
</dbReference>
<protein>
    <recommendedName>
        <fullName evidence="2">DHHA1 domain-containing protein</fullName>
    </recommendedName>
</protein>
<dbReference type="AlphaFoldDB" id="A0A6I6D2P0"/>
<keyword evidence="4" id="KW-1185">Reference proteome</keyword>
<feature type="domain" description="DHHA1" evidence="2">
    <location>
        <begin position="319"/>
        <end position="400"/>
    </location>
</feature>
<evidence type="ECO:0000259" key="2">
    <source>
        <dbReference type="Pfam" id="PF02272"/>
    </source>
</evidence>
<dbReference type="InterPro" id="IPR003156">
    <property type="entry name" value="DHHA1_dom"/>
</dbReference>
<sequence>MGRRAPPGAGSNTPSSDHRETLEFSRSVNILQPPFHSRPHLAGRCQRASMSTPNIIRPEGWLYHLSHTDLDGYGAQYMVDQTDQRCHFFNADYRDINNAIDEIIGRIVKGGEPAGLLITDLNLTLDQARALDKRVTKCKVPIELQLLDHHATGADCAEAFDWYYLDTERCASLLAFDAVADQFDEGKRELMRQRAEFIDVGDRWLRDHDDFRRAIYLIGLVMQDDHLAPPLKDLKRAYRFHVMEAFFRSHESGESLEAFERQLFEVRKAFLKGRVEKRVFNDENLPLNDKFHMLSASVLDEDFVPVLEIEGVRTGVFFNWPHDVWRGVIMDMMEVRGQIDMAMGIRGNGRLSLRANPGVNAGEISARYFGGGGHPGAAGGELKDTRLRDLAHAVSAIQKTLEKTPTGGER</sequence>
<organism evidence="3 4">
    <name type="scientific">Guyparkeria halophila</name>
    <dbReference type="NCBI Taxonomy" id="47960"/>
    <lineage>
        <taxon>Bacteria</taxon>
        <taxon>Pseudomonadati</taxon>
        <taxon>Pseudomonadota</taxon>
        <taxon>Gammaproteobacteria</taxon>
        <taxon>Chromatiales</taxon>
        <taxon>Thioalkalibacteraceae</taxon>
        <taxon>Guyparkeria</taxon>
    </lineage>
</organism>
<evidence type="ECO:0000313" key="4">
    <source>
        <dbReference type="Proteomes" id="UP000427716"/>
    </source>
</evidence>
<feature type="region of interest" description="Disordered" evidence="1">
    <location>
        <begin position="1"/>
        <end position="20"/>
    </location>
</feature>
<dbReference type="Gene3D" id="3.10.310.30">
    <property type="match status" value="1"/>
</dbReference>
<dbReference type="Proteomes" id="UP000427716">
    <property type="component" value="Chromosome"/>
</dbReference>
<evidence type="ECO:0000256" key="1">
    <source>
        <dbReference type="SAM" id="MobiDB-lite"/>
    </source>
</evidence>
<dbReference type="PANTHER" id="PTHR42146:SF1">
    <property type="entry name" value="OLIGORIBONUCLEASE NRNB"/>
    <property type="match status" value="1"/>
</dbReference>
<reference evidence="3 4" key="1">
    <citation type="submission" date="2019-11" db="EMBL/GenBank/DDBJ databases">
        <authorList>
            <person name="Zhang J."/>
            <person name="Sun C."/>
        </authorList>
    </citation>
    <scope>NUCLEOTIDE SEQUENCE [LARGE SCALE GENOMIC DNA]</scope>
    <source>
        <strain evidence="4">sp2</strain>
    </source>
</reference>
<dbReference type="PANTHER" id="PTHR42146">
    <property type="entry name" value="3',5'-CYCLIC-NUCLEOTIDE PHOSPHODIESTERASE"/>
    <property type="match status" value="1"/>
</dbReference>
<dbReference type="SUPFAM" id="SSF64182">
    <property type="entry name" value="DHH phosphoesterases"/>
    <property type="match status" value="1"/>
</dbReference>
<evidence type="ECO:0000313" key="3">
    <source>
        <dbReference type="EMBL" id="QGT78455.1"/>
    </source>
</evidence>
<proteinExistence type="predicted"/>
<dbReference type="EMBL" id="CP046415">
    <property type="protein sequence ID" value="QGT78455.1"/>
    <property type="molecule type" value="Genomic_DNA"/>
</dbReference>
<dbReference type="InterPro" id="IPR052968">
    <property type="entry name" value="Nucleotide_metab_enz"/>
</dbReference>
<dbReference type="GO" id="GO:0003676">
    <property type="term" value="F:nucleic acid binding"/>
    <property type="evidence" value="ECO:0007669"/>
    <property type="project" value="InterPro"/>
</dbReference>
<accession>A0A6I6D2P0</accession>
<dbReference type="InterPro" id="IPR038763">
    <property type="entry name" value="DHH_sf"/>
</dbReference>